<dbReference type="PROSITE" id="PS00028">
    <property type="entry name" value="ZINC_FINGER_C2H2_1"/>
    <property type="match status" value="7"/>
</dbReference>
<dbReference type="InterPro" id="IPR013087">
    <property type="entry name" value="Znf_C2H2_type"/>
</dbReference>
<evidence type="ECO:0000256" key="6">
    <source>
        <dbReference type="PROSITE-ProRule" id="PRU00042"/>
    </source>
</evidence>
<dbReference type="Pfam" id="PF00096">
    <property type="entry name" value="zf-C2H2"/>
    <property type="match status" value="5"/>
</dbReference>
<dbReference type="Pfam" id="PF22110">
    <property type="entry name" value="TFIIIA_zf-C2H2"/>
    <property type="match status" value="1"/>
</dbReference>
<feature type="domain" description="C2H2-type" evidence="7">
    <location>
        <begin position="111"/>
        <end position="135"/>
    </location>
</feature>
<accession>A0A8C1K9J3</accession>
<name>A0A8C1K9J3_CYPCA</name>
<evidence type="ECO:0000256" key="4">
    <source>
        <dbReference type="ARBA" id="ARBA00022833"/>
    </source>
</evidence>
<keyword evidence="9" id="KW-1185">Reference proteome</keyword>
<dbReference type="Proteomes" id="UP000694427">
    <property type="component" value="Unplaced"/>
</dbReference>
<feature type="domain" description="C2H2-type" evidence="7">
    <location>
        <begin position="140"/>
        <end position="169"/>
    </location>
</feature>
<feature type="domain" description="C2H2-type" evidence="7">
    <location>
        <begin position="255"/>
        <end position="284"/>
    </location>
</feature>
<evidence type="ECO:0000256" key="5">
    <source>
        <dbReference type="ARBA" id="ARBA00022884"/>
    </source>
</evidence>
<sequence length="366" mass="42331">MMNAQVVKKEDAVPRLQLFNCAYTDCGATFTRQWRLLEHETVHTGARPHKCAVAECGRSFTRKSHLSRHALIHSGVKDLKCSAAACGKSFFTADKLKRHVRYAHSEKRESFKCEEPQCAKTFRKRRALKLHLATHGTSSFRCSKSGCGMRFESHVARKAHDRRHSGYRCPHAECPISVHTWRNLQKHMASHPASFPCMVCKKAFKKRDALRRHKRTHALQKPVLLCPSQGCQAYFSTTFNLQHHIRKIHLQLLSHRCSFPGCSKSFAMRESLVRHLLRHEPDVAKLKHPHKRSSKSWQKRLEGRNRRPLVEDLRCLFSLRMKISPRAKLEADLTGLFNERKIPHHVDPEVNLRDLFSIRPTKVADK</sequence>
<dbReference type="InterPro" id="IPR051061">
    <property type="entry name" value="Zinc_finger_trans_reg"/>
</dbReference>
<feature type="domain" description="C2H2-type" evidence="7">
    <location>
        <begin position="19"/>
        <end position="48"/>
    </location>
</feature>
<protein>
    <submittedName>
        <fullName evidence="8">Si:dkey-208k4.2</fullName>
    </submittedName>
</protein>
<reference evidence="8" key="1">
    <citation type="submission" date="2025-08" db="UniProtKB">
        <authorList>
            <consortium name="Ensembl"/>
        </authorList>
    </citation>
    <scope>IDENTIFICATION</scope>
</reference>
<organism evidence="8 9">
    <name type="scientific">Cyprinus carpio</name>
    <name type="common">Common carp</name>
    <dbReference type="NCBI Taxonomy" id="7962"/>
    <lineage>
        <taxon>Eukaryota</taxon>
        <taxon>Metazoa</taxon>
        <taxon>Chordata</taxon>
        <taxon>Craniata</taxon>
        <taxon>Vertebrata</taxon>
        <taxon>Euteleostomi</taxon>
        <taxon>Actinopterygii</taxon>
        <taxon>Neopterygii</taxon>
        <taxon>Teleostei</taxon>
        <taxon>Ostariophysi</taxon>
        <taxon>Cypriniformes</taxon>
        <taxon>Cyprinidae</taxon>
        <taxon>Cyprininae</taxon>
        <taxon>Cyprinus</taxon>
    </lineage>
</organism>
<evidence type="ECO:0000259" key="7">
    <source>
        <dbReference type="PROSITE" id="PS50157"/>
    </source>
</evidence>
<evidence type="ECO:0000256" key="2">
    <source>
        <dbReference type="ARBA" id="ARBA00022737"/>
    </source>
</evidence>
<dbReference type="GO" id="GO:0008270">
    <property type="term" value="F:zinc ion binding"/>
    <property type="evidence" value="ECO:0007669"/>
    <property type="project" value="UniProtKB-KW"/>
</dbReference>
<keyword evidence="4" id="KW-0862">Zinc</keyword>
<evidence type="ECO:0000313" key="9">
    <source>
        <dbReference type="Proteomes" id="UP000694427"/>
    </source>
</evidence>
<evidence type="ECO:0000313" key="8">
    <source>
        <dbReference type="Ensembl" id="ENSCCRP00010043441.1"/>
    </source>
</evidence>
<proteinExistence type="predicted"/>
<dbReference type="GO" id="GO:0005634">
    <property type="term" value="C:nucleus"/>
    <property type="evidence" value="ECO:0007669"/>
    <property type="project" value="TreeGrafter"/>
</dbReference>
<dbReference type="Ensembl" id="ENSCCRT00010047632.1">
    <property type="protein sequence ID" value="ENSCCRP00010043441.1"/>
    <property type="gene ID" value="ENSCCRG00010018452.1"/>
</dbReference>
<keyword evidence="2" id="KW-0677">Repeat</keyword>
<dbReference type="Gene3D" id="3.30.160.60">
    <property type="entry name" value="Classic Zinc Finger"/>
    <property type="match status" value="6"/>
</dbReference>
<feature type="domain" description="C2H2-type" evidence="7">
    <location>
        <begin position="195"/>
        <end position="222"/>
    </location>
</feature>
<dbReference type="InterPro" id="IPR036236">
    <property type="entry name" value="Znf_C2H2_sf"/>
</dbReference>
<dbReference type="AlphaFoldDB" id="A0A8C1K9J3"/>
<evidence type="ECO:0000256" key="1">
    <source>
        <dbReference type="ARBA" id="ARBA00022723"/>
    </source>
</evidence>
<dbReference type="FunFam" id="3.30.160.60:FF:002343">
    <property type="entry name" value="Zinc finger protein 33A"/>
    <property type="match status" value="1"/>
</dbReference>
<dbReference type="InterPro" id="IPR054599">
    <property type="entry name" value="TFIIIA_Zfn-C2H2"/>
</dbReference>
<dbReference type="PANTHER" id="PTHR46179">
    <property type="entry name" value="ZINC FINGER PROTEIN"/>
    <property type="match status" value="1"/>
</dbReference>
<reference evidence="8" key="2">
    <citation type="submission" date="2025-09" db="UniProtKB">
        <authorList>
            <consortium name="Ensembl"/>
        </authorList>
    </citation>
    <scope>IDENTIFICATION</scope>
</reference>
<keyword evidence="1" id="KW-0479">Metal-binding</keyword>
<keyword evidence="5" id="KW-0694">RNA-binding</keyword>
<dbReference type="PANTHER" id="PTHR46179:SF28">
    <property type="entry name" value="SI:DKEY-208K4.2 PROTEIN"/>
    <property type="match status" value="1"/>
</dbReference>
<feature type="domain" description="C2H2-type" evidence="7">
    <location>
        <begin position="49"/>
        <end position="78"/>
    </location>
</feature>
<dbReference type="SUPFAM" id="SSF57667">
    <property type="entry name" value="beta-beta-alpha zinc fingers"/>
    <property type="match status" value="4"/>
</dbReference>
<feature type="domain" description="C2H2-type" evidence="7">
    <location>
        <begin position="167"/>
        <end position="196"/>
    </location>
</feature>
<keyword evidence="3 6" id="KW-0863">Zinc-finger</keyword>
<dbReference type="SMART" id="SM00355">
    <property type="entry name" value="ZnF_C2H2"/>
    <property type="match status" value="9"/>
</dbReference>
<dbReference type="GO" id="GO:0003723">
    <property type="term" value="F:RNA binding"/>
    <property type="evidence" value="ECO:0007669"/>
    <property type="project" value="UniProtKB-KW"/>
</dbReference>
<dbReference type="PROSITE" id="PS50157">
    <property type="entry name" value="ZINC_FINGER_C2H2_2"/>
    <property type="match status" value="8"/>
</dbReference>
<evidence type="ECO:0000256" key="3">
    <source>
        <dbReference type="ARBA" id="ARBA00022771"/>
    </source>
</evidence>
<feature type="domain" description="C2H2-type" evidence="7">
    <location>
        <begin position="79"/>
        <end position="109"/>
    </location>
</feature>